<accession>A0A9X4MFX9</accession>
<name>A0A9X4MFX9_9CYAN</name>
<sequence>MKILLGSKLIVDIFINRSISDSPFFQMFCDMIFSDLPEQFHVTRTSLDRIHSYTSYSTSVKNADSLVFYLESILTICEVSSRIFENARHRVTGIDSGEY</sequence>
<proteinExistence type="predicted"/>
<organism evidence="1 2">
    <name type="scientific">Pseudanabaena catenata USMAC16</name>
    <dbReference type="NCBI Taxonomy" id="1855837"/>
    <lineage>
        <taxon>Bacteria</taxon>
        <taxon>Bacillati</taxon>
        <taxon>Cyanobacteriota</taxon>
        <taxon>Cyanophyceae</taxon>
        <taxon>Pseudanabaenales</taxon>
        <taxon>Pseudanabaenaceae</taxon>
        <taxon>Pseudanabaena</taxon>
    </lineage>
</organism>
<reference evidence="1" key="1">
    <citation type="submission" date="2019-05" db="EMBL/GenBank/DDBJ databases">
        <title>Whole genome sequencing of Pseudanabaena catenata USMAC16.</title>
        <authorList>
            <person name="Khan Z."/>
            <person name="Omar W.M."/>
            <person name="Convey P."/>
            <person name="Merican F."/>
            <person name="Najimudin N."/>
        </authorList>
    </citation>
    <scope>NUCLEOTIDE SEQUENCE</scope>
    <source>
        <strain evidence="1">USMAC16</strain>
    </source>
</reference>
<protein>
    <submittedName>
        <fullName evidence="1">Uncharacterized protein</fullName>
    </submittedName>
</protein>
<dbReference type="Proteomes" id="UP001152872">
    <property type="component" value="Unassembled WGS sequence"/>
</dbReference>
<keyword evidence="2" id="KW-1185">Reference proteome</keyword>
<dbReference type="RefSeq" id="WP_009627535.1">
    <property type="nucleotide sequence ID" value="NZ_VBTY01000099.1"/>
</dbReference>
<dbReference type="AlphaFoldDB" id="A0A9X4MFX9"/>
<gene>
    <name evidence="1" type="ORF">FEV09_12670</name>
</gene>
<evidence type="ECO:0000313" key="2">
    <source>
        <dbReference type="Proteomes" id="UP001152872"/>
    </source>
</evidence>
<dbReference type="EMBL" id="VBTY01000099">
    <property type="protein sequence ID" value="MDG3495414.1"/>
    <property type="molecule type" value="Genomic_DNA"/>
</dbReference>
<evidence type="ECO:0000313" key="1">
    <source>
        <dbReference type="EMBL" id="MDG3495414.1"/>
    </source>
</evidence>
<comment type="caution">
    <text evidence="1">The sequence shown here is derived from an EMBL/GenBank/DDBJ whole genome shotgun (WGS) entry which is preliminary data.</text>
</comment>